<organism evidence="7 8">
    <name type="scientific">Schizosaccharomyces osmophilus</name>
    <dbReference type="NCBI Taxonomy" id="2545709"/>
    <lineage>
        <taxon>Eukaryota</taxon>
        <taxon>Fungi</taxon>
        <taxon>Dikarya</taxon>
        <taxon>Ascomycota</taxon>
        <taxon>Taphrinomycotina</taxon>
        <taxon>Schizosaccharomycetes</taxon>
        <taxon>Schizosaccharomycetales</taxon>
        <taxon>Schizosaccharomycetaceae</taxon>
        <taxon>Schizosaccharomyces</taxon>
    </lineage>
</organism>
<evidence type="ECO:0000313" key="8">
    <source>
        <dbReference type="Proteomes" id="UP001212411"/>
    </source>
</evidence>
<dbReference type="Pfam" id="PF03348">
    <property type="entry name" value="Serinc"/>
    <property type="match status" value="1"/>
</dbReference>
<feature type="transmembrane region" description="Helical" evidence="6">
    <location>
        <begin position="304"/>
        <end position="322"/>
    </location>
</feature>
<feature type="transmembrane region" description="Helical" evidence="6">
    <location>
        <begin position="369"/>
        <end position="388"/>
    </location>
</feature>
<feature type="transmembrane region" description="Helical" evidence="6">
    <location>
        <begin position="43"/>
        <end position="66"/>
    </location>
</feature>
<keyword evidence="5 6" id="KW-0472">Membrane</keyword>
<dbReference type="Proteomes" id="UP001212411">
    <property type="component" value="Chromosome 2"/>
</dbReference>
<dbReference type="AlphaFoldDB" id="A0AAE9WDR9"/>
<reference evidence="7 8" key="1">
    <citation type="journal article" date="2023" name="G3 (Bethesda)">
        <title>A high-quality reference genome for the fission yeast Schizosaccharomyces osmophilus.</title>
        <authorList>
            <person name="Jia G.S."/>
            <person name="Zhang W.C."/>
            <person name="Liang Y."/>
            <person name="Liu X.H."/>
            <person name="Rhind N."/>
            <person name="Pidoux A."/>
            <person name="Brysch-Herzberg M."/>
            <person name="Du L.L."/>
        </authorList>
    </citation>
    <scope>NUCLEOTIDE SEQUENCE [LARGE SCALE GENOMIC DNA]</scope>
    <source>
        <strain evidence="7 8">CBS 15793</strain>
    </source>
</reference>
<sequence>MGLALSIPSVIGSSLTSVVGIGSSFVFASLLSLTNYIQSTVGAIISYAVLYLLNSLLSWCMLSSWFNNKLSKLSAGYLQFGCQDDGKCYSVIAVHRLSFALVMFHCLFALILSLSNSRSAVSAKIQHSLWPFKIVLWILLIVASFFIPTSFMTFWGNVLSVIGSAFFIVYGLLLLVDFAHTWAEKCVERVLVTDSTTSKFSLVGSTVGMYLIALLLTILAYVYFCASSCSFNQAINTINLLLCIAVSCLSVHPTVQEYNPRSGLAQASMVTCYTSYLILSALANRPDEGKCNPWSESATGTQEFSKIIGAAFTFLTIVYSALRAVSGSDKDEDYDFFYGDSNNLSRERTLETDFDDDNGVSNSKNDYNYIWFHVIFILAACYTGSLLTNWNTMSVYEDKKNDVFVRIGFSYAAVWVKIITSWICHLLYAWTCLAPIFFPYRFIN</sequence>
<dbReference type="EMBL" id="CP115612">
    <property type="protein sequence ID" value="WBW73347.1"/>
    <property type="molecule type" value="Genomic_DNA"/>
</dbReference>
<evidence type="ECO:0000256" key="5">
    <source>
        <dbReference type="ARBA" id="ARBA00023136"/>
    </source>
</evidence>
<feature type="transmembrane region" description="Helical" evidence="6">
    <location>
        <begin position="230"/>
        <end position="251"/>
    </location>
</feature>
<feature type="transmembrane region" description="Helical" evidence="6">
    <location>
        <begin position="6"/>
        <end position="31"/>
    </location>
</feature>
<evidence type="ECO:0000256" key="6">
    <source>
        <dbReference type="SAM" id="Phobius"/>
    </source>
</evidence>
<feature type="transmembrane region" description="Helical" evidence="6">
    <location>
        <begin position="408"/>
        <end position="438"/>
    </location>
</feature>
<keyword evidence="8" id="KW-1185">Reference proteome</keyword>
<feature type="transmembrane region" description="Helical" evidence="6">
    <location>
        <begin position="93"/>
        <end position="114"/>
    </location>
</feature>
<keyword evidence="4 6" id="KW-1133">Transmembrane helix</keyword>
<evidence type="ECO:0000256" key="3">
    <source>
        <dbReference type="ARBA" id="ARBA00022692"/>
    </source>
</evidence>
<dbReference type="KEGG" id="som:SOMG_03276"/>
<protein>
    <submittedName>
        <fullName evidence="7">Sphingolipid biosynthesis protein</fullName>
    </submittedName>
</protein>
<feature type="transmembrane region" description="Helical" evidence="6">
    <location>
        <begin position="161"/>
        <end position="179"/>
    </location>
</feature>
<accession>A0AAE9WDR9</accession>
<gene>
    <name evidence="7" type="ORF">SOMG_03276</name>
</gene>
<dbReference type="InterPro" id="IPR005016">
    <property type="entry name" value="TDE1/TMS"/>
</dbReference>
<comment type="subcellular location">
    <subcellularLocation>
        <location evidence="1">Membrane</location>
        <topology evidence="1">Multi-pass membrane protein</topology>
    </subcellularLocation>
</comment>
<evidence type="ECO:0000256" key="4">
    <source>
        <dbReference type="ARBA" id="ARBA00022989"/>
    </source>
</evidence>
<name>A0AAE9WDR9_9SCHI</name>
<keyword evidence="3 6" id="KW-0812">Transmembrane</keyword>
<comment type="similarity">
    <text evidence="2">Belongs to the TDE1 family.</text>
</comment>
<dbReference type="RefSeq" id="XP_056037590.1">
    <property type="nucleotide sequence ID" value="XM_056182067.1"/>
</dbReference>
<dbReference type="GO" id="GO:0016020">
    <property type="term" value="C:membrane"/>
    <property type="evidence" value="ECO:0007669"/>
    <property type="project" value="UniProtKB-SubCell"/>
</dbReference>
<dbReference type="PANTHER" id="PTHR10383:SF9">
    <property type="entry name" value="SERINE INCORPORATOR, ISOFORM F"/>
    <property type="match status" value="1"/>
</dbReference>
<evidence type="ECO:0000256" key="1">
    <source>
        <dbReference type="ARBA" id="ARBA00004141"/>
    </source>
</evidence>
<dbReference type="PANTHER" id="PTHR10383">
    <property type="entry name" value="SERINE INCORPORATOR"/>
    <property type="match status" value="1"/>
</dbReference>
<dbReference type="GeneID" id="80876756"/>
<proteinExistence type="inferred from homology"/>
<feature type="transmembrane region" description="Helical" evidence="6">
    <location>
        <begin position="134"/>
        <end position="155"/>
    </location>
</feature>
<evidence type="ECO:0000256" key="2">
    <source>
        <dbReference type="ARBA" id="ARBA00006665"/>
    </source>
</evidence>
<feature type="transmembrane region" description="Helical" evidence="6">
    <location>
        <begin position="200"/>
        <end position="224"/>
    </location>
</feature>
<evidence type="ECO:0000313" key="7">
    <source>
        <dbReference type="EMBL" id="WBW73347.1"/>
    </source>
</evidence>